<feature type="region of interest" description="Disordered" evidence="1">
    <location>
        <begin position="277"/>
        <end position="448"/>
    </location>
</feature>
<dbReference type="STRING" id="183478.A0A364N474"/>
<protein>
    <submittedName>
        <fullName evidence="2">Uncharacterized protein</fullName>
    </submittedName>
</protein>
<feature type="compositionally biased region" description="Low complexity" evidence="1">
    <location>
        <begin position="373"/>
        <end position="399"/>
    </location>
</feature>
<feature type="region of interest" description="Disordered" evidence="1">
    <location>
        <begin position="460"/>
        <end position="519"/>
    </location>
</feature>
<gene>
    <name evidence="2" type="ORF">DDE83_004871</name>
</gene>
<evidence type="ECO:0000313" key="2">
    <source>
        <dbReference type="EMBL" id="RAR10838.1"/>
    </source>
</evidence>
<proteinExistence type="predicted"/>
<organism evidence="2 3">
    <name type="scientific">Stemphylium lycopersici</name>
    <name type="common">Tomato gray leaf spot disease fungus</name>
    <name type="synonym">Thyrospora lycopersici</name>
    <dbReference type="NCBI Taxonomy" id="183478"/>
    <lineage>
        <taxon>Eukaryota</taxon>
        <taxon>Fungi</taxon>
        <taxon>Dikarya</taxon>
        <taxon>Ascomycota</taxon>
        <taxon>Pezizomycotina</taxon>
        <taxon>Dothideomycetes</taxon>
        <taxon>Pleosporomycetidae</taxon>
        <taxon>Pleosporales</taxon>
        <taxon>Pleosporineae</taxon>
        <taxon>Pleosporaceae</taxon>
        <taxon>Stemphylium</taxon>
    </lineage>
</organism>
<feature type="compositionally biased region" description="Polar residues" evidence="1">
    <location>
        <begin position="339"/>
        <end position="353"/>
    </location>
</feature>
<evidence type="ECO:0000256" key="1">
    <source>
        <dbReference type="SAM" id="MobiDB-lite"/>
    </source>
</evidence>
<accession>A0A364N474</accession>
<keyword evidence="3" id="KW-1185">Reference proteome</keyword>
<sequence length="809" mass="89484">MSGFEVSLPSRALYVWTSTPAHPEHHETPNPRLIDTDSDRVKERRSRRARDSAQQKWENDQLQASLVAGEQQIDLRYQQDQKELGEIVRIGDDIARQRLQQITLMLQAEIIKSLKDAATHEVCVLDLRFLYEASIMNRKETLVVLDELKQRIYIRRPITRNVWHPNTTAPAMPTDTHRPVRSLSDAWATSVANLPPQNDLWDTRHNSIGYYPTGGSRDTSSTNSMAYEPYGTRPDVSRALEGLHPEHREDIMNNLQRMIDQYQGLGLDSGRNSRQGLGYSEGYIAPHDSFSPSTDRNAPDRMSLGPDKDLQYNFSQSPRAESGKDTTRFFRPPAFGQDLSGSQAKQFASQPHVASNPYPYLQTQVQTAEPRRSQGSATSSSQSNLPSVNRNSSNSSQGSNHHRPHPSSQQSLPSDHGRVPPLSTASSSTYQPSDESCPNLTNPSSPYAVPEERYAASPIAPLAPARNQPNASPNVSLRKDSAISSTTATHSSASPPSFQSWLGAYPHREPLSPTQCQPPQRYVPIEEEAVDVRMPQQYPVAVSTGQVPTSMYGHRNEYPMTPPGVSAFAASTSIGSPNPVAQPRHYSIAPSIASSDSGGSMRIGIIPSSRARNPFRTDTIENGPVGGERMMDGRPDKGNDYWGFCKGAWAVREDQKKGLSVRTHPTGRYSTSQVWGCKSCTFTGDVCKAPHPTKKNKSIDIIDPRIKLSKSGIRYRWIFLAKSHVKKRAADPSANDDNFGCVFCCLQDKVTGVYGGVETLMNHISHVHAADMSEQVARKAHCVVGRVAAKEEEFDINVPIFGQVEELPA</sequence>
<reference evidence="3" key="1">
    <citation type="submission" date="2018-05" db="EMBL/GenBank/DDBJ databases">
        <title>Draft genome sequence of Stemphylium lycopersici strain CIDEFI 213.</title>
        <authorList>
            <person name="Medina R."/>
            <person name="Franco M.E.E."/>
            <person name="Lucentini C.G."/>
            <person name="Saparrat M.C.N."/>
            <person name="Balatti P.A."/>
        </authorList>
    </citation>
    <scope>NUCLEOTIDE SEQUENCE [LARGE SCALE GENOMIC DNA]</scope>
    <source>
        <strain evidence="3">CIDEFI 213</strain>
    </source>
</reference>
<evidence type="ECO:0000313" key="3">
    <source>
        <dbReference type="Proteomes" id="UP000249619"/>
    </source>
</evidence>
<feature type="compositionally biased region" description="Low complexity" evidence="1">
    <location>
        <begin position="482"/>
        <end position="497"/>
    </location>
</feature>
<name>A0A364N474_STELY</name>
<feature type="compositionally biased region" description="Polar residues" evidence="1">
    <location>
        <begin position="423"/>
        <end position="445"/>
    </location>
</feature>
<comment type="caution">
    <text evidence="2">The sequence shown here is derived from an EMBL/GenBank/DDBJ whole genome shotgun (WGS) entry which is preliminary data.</text>
</comment>
<dbReference type="EMBL" id="QGDH01000062">
    <property type="protein sequence ID" value="RAR10838.1"/>
    <property type="molecule type" value="Genomic_DNA"/>
</dbReference>
<dbReference type="AlphaFoldDB" id="A0A364N474"/>
<dbReference type="Proteomes" id="UP000249619">
    <property type="component" value="Unassembled WGS sequence"/>
</dbReference>
<feature type="region of interest" description="Disordered" evidence="1">
    <location>
        <begin position="613"/>
        <end position="633"/>
    </location>
</feature>